<feature type="region of interest" description="Disordered" evidence="1">
    <location>
        <begin position="1"/>
        <end position="21"/>
    </location>
</feature>
<sequence>MLFLAVGGSEEGNGRLDSRRNGQRMEMESVEVMGRSAGVEMNLVGYMKEEDICSQGGLEREISTRKGKVGMCCGYSSLEIRYISVQREVYNFAALNDLCALLKYHNHAFDEVRLKSSSEQCPFTDSDILNFSPLTSPSHHIKNSTSEFLQKERGYLHQDHKQDNRKTEGFTDDHHIPSDPIHQPVITLLPATQSLQYTANLHSLSTKDCNLLSYDQNRISKCTKLPNKAMDYSKVPMAKPISAKKAAAYKKIFDDPQKIKEIFEQAEASSRWAEALRKNEHASQCTKADGNIDEEDNDKDDEEEEELVASKQEKKIEKFGVGDGDGSSNLLVLGKEEEELVLPTKGTTTKSIPTTESEITSHKAT</sequence>
<gene>
    <name evidence="2" type="ORF">BPOR_0177g00180</name>
</gene>
<feature type="compositionally biased region" description="Basic and acidic residues" evidence="1">
    <location>
        <begin position="12"/>
        <end position="21"/>
    </location>
</feature>
<name>A0A4Z1KUJ4_9HELO</name>
<organism evidence="2 3">
    <name type="scientific">Botrytis porri</name>
    <dbReference type="NCBI Taxonomy" id="87229"/>
    <lineage>
        <taxon>Eukaryota</taxon>
        <taxon>Fungi</taxon>
        <taxon>Dikarya</taxon>
        <taxon>Ascomycota</taxon>
        <taxon>Pezizomycotina</taxon>
        <taxon>Leotiomycetes</taxon>
        <taxon>Helotiales</taxon>
        <taxon>Sclerotiniaceae</taxon>
        <taxon>Botrytis</taxon>
    </lineage>
</organism>
<keyword evidence="3" id="KW-1185">Reference proteome</keyword>
<dbReference type="AlphaFoldDB" id="A0A4Z1KUJ4"/>
<dbReference type="EMBL" id="PQXO01000177">
    <property type="protein sequence ID" value="TGO88205.1"/>
    <property type="molecule type" value="Genomic_DNA"/>
</dbReference>
<feature type="region of interest" description="Disordered" evidence="1">
    <location>
        <begin position="277"/>
        <end position="313"/>
    </location>
</feature>
<protein>
    <submittedName>
        <fullName evidence="2">Uncharacterized protein</fullName>
    </submittedName>
</protein>
<comment type="caution">
    <text evidence="2">The sequence shown here is derived from an EMBL/GenBank/DDBJ whole genome shotgun (WGS) entry which is preliminary data.</text>
</comment>
<dbReference type="Proteomes" id="UP000297280">
    <property type="component" value="Unassembled WGS sequence"/>
</dbReference>
<accession>A0A4Z1KUJ4</accession>
<feature type="region of interest" description="Disordered" evidence="1">
    <location>
        <begin position="342"/>
        <end position="365"/>
    </location>
</feature>
<evidence type="ECO:0000313" key="2">
    <source>
        <dbReference type="EMBL" id="TGO88205.1"/>
    </source>
</evidence>
<evidence type="ECO:0000256" key="1">
    <source>
        <dbReference type="SAM" id="MobiDB-lite"/>
    </source>
</evidence>
<feature type="compositionally biased region" description="Acidic residues" evidence="1">
    <location>
        <begin position="291"/>
        <end position="307"/>
    </location>
</feature>
<proteinExistence type="predicted"/>
<feature type="compositionally biased region" description="Low complexity" evidence="1">
    <location>
        <begin position="342"/>
        <end position="358"/>
    </location>
</feature>
<evidence type="ECO:0000313" key="3">
    <source>
        <dbReference type="Proteomes" id="UP000297280"/>
    </source>
</evidence>
<reference evidence="2 3" key="1">
    <citation type="submission" date="2017-12" db="EMBL/GenBank/DDBJ databases">
        <title>Comparative genomics of Botrytis spp.</title>
        <authorList>
            <person name="Valero-Jimenez C.A."/>
            <person name="Tapia P."/>
            <person name="Veloso J."/>
            <person name="Silva-Moreno E."/>
            <person name="Staats M."/>
            <person name="Valdes J.H."/>
            <person name="Van Kan J.A.L."/>
        </authorList>
    </citation>
    <scope>NUCLEOTIDE SEQUENCE [LARGE SCALE GENOMIC DNA]</scope>
    <source>
        <strain evidence="2 3">MUCL3349</strain>
    </source>
</reference>